<organism evidence="1">
    <name type="scientific">Alicyclobacillus phage KKP_3916</name>
    <dbReference type="NCBI Taxonomy" id="3040651"/>
    <lineage>
        <taxon>Viruses</taxon>
        <taxon>Duplodnaviria</taxon>
        <taxon>Heunggongvirae</taxon>
        <taxon>Uroviricota</taxon>
        <taxon>Caudoviricetes</taxon>
    </lineage>
</organism>
<name>A0AAT9V7L9_9CAUD</name>
<gene>
    <name evidence="1" type="ORF">QB910_000089</name>
</gene>
<sequence>MSDFDLSILGVERNIPKVNFLEYTGIFEAPEKFGKTAFSTLYPNAILLAAEKGYMAQVINKRDINKWQDFVDFVNLLSKNREAIGDSVRTIIIDTVDELYPMAAEYVARKQGIKDGQKYETIKDIPYGQGWVMHDNEFKKQIKRILSMGFTILYLTHSTVKTIKPKDGEPYDVYKSTMPDRCANIVYAACDYIIHGTRRKIELDDGEFAMRRVLTVRGNGEAIAGNRVYFDEDIVFETEEEAMEKFQAKFREGIERNLRKAGITESIEVLEEQQKEERLEKIREYIETEKAEEYPTDVKGIIEKITEIGNGLGRDEKLQVKERFTAMFGSMAGYKKATDIEKLTEALEFIKSL</sequence>
<dbReference type="EMBL" id="OQ846916">
    <property type="protein sequence ID" value="WJJ55333.1"/>
    <property type="molecule type" value="Genomic_DNA"/>
</dbReference>
<evidence type="ECO:0000313" key="1">
    <source>
        <dbReference type="EMBL" id="WJJ55333.1"/>
    </source>
</evidence>
<evidence type="ECO:0008006" key="2">
    <source>
        <dbReference type="Google" id="ProtNLM"/>
    </source>
</evidence>
<protein>
    <recommendedName>
        <fullName evidence="2">AAA domain-containing protein</fullName>
    </recommendedName>
</protein>
<accession>A0AAT9V7L9</accession>
<proteinExistence type="predicted"/>
<reference evidence="1" key="1">
    <citation type="submission" date="2023-04" db="EMBL/GenBank/DDBJ databases">
        <title>Characterization and genome study of newly isolated Alicyclobacillus-specific phaga.</title>
        <authorList>
            <person name="Shymialevich D."/>
            <person name="Wojcicki M."/>
            <person name="Srednicka P."/>
            <person name="Swider O."/>
        </authorList>
    </citation>
    <scope>NUCLEOTIDE SEQUENCE</scope>
</reference>
<dbReference type="Pfam" id="PF13479">
    <property type="entry name" value="AAA_24"/>
    <property type="match status" value="1"/>
</dbReference>